<name>A0ABS2Q4S0_9BACL</name>
<evidence type="ECO:0000313" key="2">
    <source>
        <dbReference type="EMBL" id="MBM7656701.1"/>
    </source>
</evidence>
<dbReference type="SUPFAM" id="SSF53955">
    <property type="entry name" value="Lysozyme-like"/>
    <property type="match status" value="1"/>
</dbReference>
<gene>
    <name evidence="2" type="ORF">JOC27_000137</name>
</gene>
<keyword evidence="3" id="KW-1185">Reference proteome</keyword>
<dbReference type="Proteomes" id="UP000823201">
    <property type="component" value="Unassembled WGS sequence"/>
</dbReference>
<dbReference type="PANTHER" id="PTHR37423">
    <property type="entry name" value="SOLUBLE LYTIC MUREIN TRANSGLYCOSYLASE-RELATED"/>
    <property type="match status" value="1"/>
</dbReference>
<reference evidence="2 3" key="1">
    <citation type="submission" date="2021-01" db="EMBL/GenBank/DDBJ databases">
        <title>Genomic Encyclopedia of Type Strains, Phase IV (KMG-IV): sequencing the most valuable type-strain genomes for metagenomic binning, comparative biology and taxonomic classification.</title>
        <authorList>
            <person name="Goeker M."/>
        </authorList>
    </citation>
    <scope>NUCLEOTIDE SEQUENCE [LARGE SCALE GENOMIC DNA]</scope>
    <source>
        <strain evidence="2 3">DSM 100968</strain>
    </source>
</reference>
<evidence type="ECO:0000259" key="1">
    <source>
        <dbReference type="Pfam" id="PF01464"/>
    </source>
</evidence>
<dbReference type="InterPro" id="IPR008258">
    <property type="entry name" value="Transglycosylase_SLT_dom_1"/>
</dbReference>
<dbReference type="Gene3D" id="1.10.530.10">
    <property type="match status" value="1"/>
</dbReference>
<organism evidence="2 3">
    <name type="scientific">Sporolactobacillus spathodeae</name>
    <dbReference type="NCBI Taxonomy" id="1465502"/>
    <lineage>
        <taxon>Bacteria</taxon>
        <taxon>Bacillati</taxon>
        <taxon>Bacillota</taxon>
        <taxon>Bacilli</taxon>
        <taxon>Bacillales</taxon>
        <taxon>Sporolactobacillaceae</taxon>
        <taxon>Sporolactobacillus</taxon>
    </lineage>
</organism>
<feature type="domain" description="Transglycosylase SLT" evidence="1">
    <location>
        <begin position="114"/>
        <end position="210"/>
    </location>
</feature>
<proteinExistence type="predicted"/>
<evidence type="ECO:0000313" key="3">
    <source>
        <dbReference type="Proteomes" id="UP000823201"/>
    </source>
</evidence>
<dbReference type="CDD" id="cd00254">
    <property type="entry name" value="LT-like"/>
    <property type="match status" value="1"/>
</dbReference>
<dbReference type="EMBL" id="JAFBEV010000001">
    <property type="protein sequence ID" value="MBM7656701.1"/>
    <property type="molecule type" value="Genomic_DNA"/>
</dbReference>
<sequence length="234" mass="24399">MNASITPDMLTKLLAVASFPSDTGDEANNAASSNSADFSLLLGSLLQYLDNTGSNSTTSMSSSLNPGGVSATQALWDQLSLNQSLNPINSKKQTTAASTTVSHSSASDNFTAIIHQAASKYGVDPSLIRSVMETESGGNKEAVSATGAQGLMQLMPATARALGVSNSFDPVQNIEGGTKYLKHLLNEFQGNTRLALAAYNAGSGSVRKYGGVPPYSETVAYVDKVMNKLNTYSV</sequence>
<protein>
    <submittedName>
        <fullName evidence="2">Soluble lytic murein transglycosylase-like protein</fullName>
    </submittedName>
</protein>
<accession>A0ABS2Q4S0</accession>
<dbReference type="InterPro" id="IPR023346">
    <property type="entry name" value="Lysozyme-like_dom_sf"/>
</dbReference>
<dbReference type="RefSeq" id="WP_239529244.1">
    <property type="nucleotide sequence ID" value="NZ_CBCRXA010000001.1"/>
</dbReference>
<comment type="caution">
    <text evidence="2">The sequence shown here is derived from an EMBL/GenBank/DDBJ whole genome shotgun (WGS) entry which is preliminary data.</text>
</comment>
<dbReference type="PANTHER" id="PTHR37423:SF2">
    <property type="entry name" value="MEMBRANE-BOUND LYTIC MUREIN TRANSGLYCOSYLASE C"/>
    <property type="match status" value="1"/>
</dbReference>
<dbReference type="Pfam" id="PF01464">
    <property type="entry name" value="SLT"/>
    <property type="match status" value="1"/>
</dbReference>